<dbReference type="FunFam" id="3.40.50.300:FF:001669">
    <property type="entry name" value="Dicer-like protein 1"/>
    <property type="match status" value="1"/>
</dbReference>
<evidence type="ECO:0000259" key="20">
    <source>
        <dbReference type="PROSITE" id="PS51194"/>
    </source>
</evidence>
<dbReference type="PROSITE" id="PS51194">
    <property type="entry name" value="HELICASE_CTER"/>
    <property type="match status" value="1"/>
</dbReference>
<organism evidence="22 23">
    <name type="scientific">Saccharata proteae CBS 121410</name>
    <dbReference type="NCBI Taxonomy" id="1314787"/>
    <lineage>
        <taxon>Eukaryota</taxon>
        <taxon>Fungi</taxon>
        <taxon>Dikarya</taxon>
        <taxon>Ascomycota</taxon>
        <taxon>Pezizomycotina</taxon>
        <taxon>Dothideomycetes</taxon>
        <taxon>Dothideomycetes incertae sedis</taxon>
        <taxon>Botryosphaeriales</taxon>
        <taxon>Saccharataceae</taxon>
        <taxon>Saccharata</taxon>
    </lineage>
</organism>
<dbReference type="Pfam" id="PF03368">
    <property type="entry name" value="Dicer_dimer"/>
    <property type="match status" value="1"/>
</dbReference>
<keyword evidence="11 15" id="KW-0694">RNA-binding</keyword>
<dbReference type="PANTHER" id="PTHR14950">
    <property type="entry name" value="DICER-RELATED"/>
    <property type="match status" value="1"/>
</dbReference>
<evidence type="ECO:0000256" key="2">
    <source>
        <dbReference type="ARBA" id="ARBA00001946"/>
    </source>
</evidence>
<evidence type="ECO:0000259" key="18">
    <source>
        <dbReference type="PROSITE" id="PS50142"/>
    </source>
</evidence>
<dbReference type="SMART" id="SM00535">
    <property type="entry name" value="RIBOc"/>
    <property type="match status" value="2"/>
</dbReference>
<keyword evidence="5" id="KW-0677">Repeat</keyword>
<keyword evidence="8" id="KW-0347">Helicase</keyword>
<comment type="similarity">
    <text evidence="15">Belongs to the helicase family. Dicer subfamily.</text>
</comment>
<evidence type="ECO:0000256" key="13">
    <source>
        <dbReference type="ARBA" id="ARBA00023211"/>
    </source>
</evidence>
<dbReference type="CDD" id="cd18802">
    <property type="entry name" value="SF2_C_dicer"/>
    <property type="match status" value="1"/>
</dbReference>
<evidence type="ECO:0008006" key="24">
    <source>
        <dbReference type="Google" id="ProtNLM"/>
    </source>
</evidence>
<dbReference type="SUPFAM" id="SSF52540">
    <property type="entry name" value="P-loop containing nucleoside triphosphate hydrolases"/>
    <property type="match status" value="1"/>
</dbReference>
<accession>A0A9P4HYF1</accession>
<evidence type="ECO:0000256" key="14">
    <source>
        <dbReference type="ARBA" id="ARBA00025403"/>
    </source>
</evidence>
<evidence type="ECO:0000256" key="7">
    <source>
        <dbReference type="ARBA" id="ARBA00022801"/>
    </source>
</evidence>
<keyword evidence="12" id="KW-0051">Antiviral defense</keyword>
<dbReference type="SMART" id="SM00487">
    <property type="entry name" value="DEXDc"/>
    <property type="match status" value="1"/>
</dbReference>
<keyword evidence="9" id="KW-0067">ATP-binding</keyword>
<evidence type="ECO:0000256" key="6">
    <source>
        <dbReference type="ARBA" id="ARBA00022741"/>
    </source>
</evidence>
<dbReference type="GO" id="GO:0005524">
    <property type="term" value="F:ATP binding"/>
    <property type="evidence" value="ECO:0007669"/>
    <property type="project" value="UniProtKB-KW"/>
</dbReference>
<dbReference type="OrthoDB" id="416741at2759"/>
<feature type="compositionally biased region" description="Basic and acidic residues" evidence="16">
    <location>
        <begin position="1502"/>
        <end position="1512"/>
    </location>
</feature>
<dbReference type="SMART" id="SM00490">
    <property type="entry name" value="HELICc"/>
    <property type="match status" value="1"/>
</dbReference>
<dbReference type="GO" id="GO:0050688">
    <property type="term" value="P:regulation of defense response to virus"/>
    <property type="evidence" value="ECO:0007669"/>
    <property type="project" value="UniProtKB-KW"/>
</dbReference>
<evidence type="ECO:0000256" key="8">
    <source>
        <dbReference type="ARBA" id="ARBA00022806"/>
    </source>
</evidence>
<sequence>MKLTEEAAQVGDGGVASTAAAAVGAASGEHENAFSLRSYQQEMVEQSLQQNIIVAMDTGSGKTHIAISRAAAELEICAPDQLVWFLAPTVTLCEQQYHLFVSALPAYQARLLTGADGVDSWKDQSVWDGVLCNIRVVVSTPAVLLDALIHGFVKLGGIALLIFDEAHNCRGDHSSHRVMRDFYQPAMFKNGQDGVPKILGLTASPVINAKANGLEVIEKSLNAITRSPKTYRTELLQFTHQPNLVKLVYPGGTSDVPVLPTALRYVHQGLNIDEDPYIVQLAQQVRQCNEENKTKLRQKLNLTRLTRKTFVQDQLQQLYSRAMNMNEELGTSAADYYMSSCIDRFLQNVRSGVKASTELTDEEQTYLCAQFEKILHLVPPGPSAHVWDKLSPKVQTLVDLLRRQHAPDFKGLVFVEQRATVAVLEHILSVHPDLQGLYRPGTFVGVSGNTKRKFAIGELVQMKHQQQTLEDFKAGKRNLIIATNVLEEGIDVSSCNTVISFDMPKNIKSFIQRRGRARKKESTFVIMCQGDSEFAGRQDQWQTLEEKMKENYLNDLRTLREIEERESQEEKLDMVLQVQSTGARLTCEDAVQHLYHFCSVLVRSNDGFVDLRPRFGFQEDEGGFISSTVTLPTSVDAKVRKAQSRYSWTTERAARKDAAFQAYEALYKAGLVNDNLLPLHSQAPDFGKMETIASLEIVPSRMDPWIPVAKALAQVDGPSQWHRMLITISSADLEPMRIQLLLPCPPPSVSDFALYWNECTQLSVSVGAVDTVVLDAEGVKKLQMGTFTLLGSVYGSRMSAELTDFMALLWPLQETNVLGQNLDLASGVFSGWQSASEVIAALSPDDIVSMSTSLRDRGQIGLIRDIGEIGRPYLFHAFEMGPDNADIAPKLQVMGTVFPKRRDFLHPMNADAANNGMYTKIHSLPVETCVIDRMPGYLTRISLFMPSIFHRIELSMLAEELRSSILAPVQINNLDLVLQAVTASSTTEEDYQRLEFLGDCILKMCTSITLMSNNLSWPESYLAPAKDRIVSNGALARACRRAGLEPYIITQAFTGSKWRPRYVHDALASQTAPAKTRQESSKVLADVIESLIGASYIDGGLTKAESCIRTLLPSVNNTWRAIPSAQSILSSSYPSPPLPIHVEKLERLLGYTFKNKLILLEAITHPSFSSYREQTTSSYQRLEFLGDAVLDYIVTKRLYRHAPPLPHHLMHRIRTAVVNAAFLAHLCIAFSIPEPRTAVPVPGSPLSKTTSAADTTTDTTPTTPTPTTTPIPRALWQFMRHTSSAGAPASITIVQRATVARHALLGPAIDTALWQGLTYPWAALTHLRAEKFFSDLVEAVLGAIFVDSAAGGQEMGSKEGAGEEGFAAAEAFVRRIGVMGVLERVLKDMVDCLHPKERVGLLAGNERVVYEWVGEDMEATGPSKRGQFRCRVLIGGRVVGGWAEGDNRLDAEVAAAARAVVVLRKDAEEKTAGDGDGMDLVVGLGLDGQRNGKGNGDGGEGMEEHEGDRLDGEGDVEMMGVDGAVD</sequence>
<dbReference type="EMBL" id="ML978713">
    <property type="protein sequence ID" value="KAF2089842.1"/>
    <property type="molecule type" value="Genomic_DNA"/>
</dbReference>
<dbReference type="InterPro" id="IPR038248">
    <property type="entry name" value="Dicer_dimer_sf"/>
</dbReference>
<dbReference type="InterPro" id="IPR000999">
    <property type="entry name" value="RNase_III_dom"/>
</dbReference>
<evidence type="ECO:0000313" key="23">
    <source>
        <dbReference type="Proteomes" id="UP000799776"/>
    </source>
</evidence>
<dbReference type="GO" id="GO:0005634">
    <property type="term" value="C:nucleus"/>
    <property type="evidence" value="ECO:0007669"/>
    <property type="project" value="TreeGrafter"/>
</dbReference>
<gene>
    <name evidence="22" type="ORF">K490DRAFT_35448</name>
</gene>
<feature type="compositionally biased region" description="Low complexity" evidence="16">
    <location>
        <begin position="1249"/>
        <end position="1262"/>
    </location>
</feature>
<dbReference type="InterPro" id="IPR001650">
    <property type="entry name" value="Helicase_C-like"/>
</dbReference>
<evidence type="ECO:0000256" key="1">
    <source>
        <dbReference type="ARBA" id="ARBA00001936"/>
    </source>
</evidence>
<feature type="domain" description="Dicer dsRNA-binding fold" evidence="21">
    <location>
        <begin position="590"/>
        <end position="686"/>
    </location>
</feature>
<dbReference type="InterPro" id="IPR014001">
    <property type="entry name" value="Helicase_ATP-bd"/>
</dbReference>
<dbReference type="Proteomes" id="UP000799776">
    <property type="component" value="Unassembled WGS sequence"/>
</dbReference>
<dbReference type="CDD" id="cd00593">
    <property type="entry name" value="RIBOc"/>
    <property type="match status" value="2"/>
</dbReference>
<dbReference type="InterPro" id="IPR036389">
    <property type="entry name" value="RNase_III_sf"/>
</dbReference>
<dbReference type="Gene3D" id="3.40.50.300">
    <property type="entry name" value="P-loop containing nucleotide triphosphate hydrolases"/>
    <property type="match status" value="2"/>
</dbReference>
<dbReference type="GO" id="GO:0030422">
    <property type="term" value="P:siRNA processing"/>
    <property type="evidence" value="ECO:0007669"/>
    <property type="project" value="TreeGrafter"/>
</dbReference>
<feature type="domain" description="Helicase C-terminal" evidence="20">
    <location>
        <begin position="393"/>
        <end position="582"/>
    </location>
</feature>
<evidence type="ECO:0000256" key="11">
    <source>
        <dbReference type="ARBA" id="ARBA00022884"/>
    </source>
</evidence>
<dbReference type="InterPro" id="IPR027417">
    <property type="entry name" value="P-loop_NTPase"/>
</dbReference>
<evidence type="ECO:0000259" key="21">
    <source>
        <dbReference type="PROSITE" id="PS51327"/>
    </source>
</evidence>
<dbReference type="Pfam" id="PF00270">
    <property type="entry name" value="DEAD"/>
    <property type="match status" value="1"/>
</dbReference>
<dbReference type="SUPFAM" id="SSF54768">
    <property type="entry name" value="dsRNA-binding domain-like"/>
    <property type="match status" value="1"/>
</dbReference>
<feature type="region of interest" description="Disordered" evidence="16">
    <location>
        <begin position="1241"/>
        <end position="1270"/>
    </location>
</feature>
<dbReference type="PANTHER" id="PTHR14950:SF37">
    <property type="entry name" value="ENDORIBONUCLEASE DICER"/>
    <property type="match status" value="1"/>
</dbReference>
<dbReference type="PROSITE" id="PS00517">
    <property type="entry name" value="RNASE_3_1"/>
    <property type="match status" value="1"/>
</dbReference>
<dbReference type="GO" id="GO:0004525">
    <property type="term" value="F:ribonuclease III activity"/>
    <property type="evidence" value="ECO:0007669"/>
    <property type="project" value="InterPro"/>
</dbReference>
<keyword evidence="7" id="KW-0378">Hydrolase</keyword>
<keyword evidence="10" id="KW-0460">Magnesium</keyword>
<comment type="cofactor">
    <cofactor evidence="2">
        <name>Mg(2+)</name>
        <dbReference type="ChEBI" id="CHEBI:18420"/>
    </cofactor>
</comment>
<keyword evidence="3" id="KW-0930">Antiviral protein</keyword>
<feature type="domain" description="DRBM" evidence="17">
    <location>
        <begin position="1394"/>
        <end position="1465"/>
    </location>
</feature>
<dbReference type="Pfam" id="PF00271">
    <property type="entry name" value="Helicase_C"/>
    <property type="match status" value="1"/>
</dbReference>
<protein>
    <recommendedName>
        <fullName evidence="24">P-loop containing nucleoside triphosphate hydrolase protein</fullName>
    </recommendedName>
</protein>
<evidence type="ECO:0000256" key="10">
    <source>
        <dbReference type="ARBA" id="ARBA00022842"/>
    </source>
</evidence>
<dbReference type="PROSITE" id="PS51192">
    <property type="entry name" value="HELICASE_ATP_BIND_1"/>
    <property type="match status" value="1"/>
</dbReference>
<dbReference type="Gene3D" id="1.10.1520.10">
    <property type="entry name" value="Ribonuclease III domain"/>
    <property type="match status" value="2"/>
</dbReference>
<keyword evidence="23" id="KW-1185">Reference proteome</keyword>
<evidence type="ECO:0000256" key="12">
    <source>
        <dbReference type="ARBA" id="ARBA00023118"/>
    </source>
</evidence>
<comment type="caution">
    <text evidence="22">The sequence shown here is derived from an EMBL/GenBank/DDBJ whole genome shotgun (WGS) entry which is preliminary data.</text>
</comment>
<dbReference type="PROSITE" id="PS50137">
    <property type="entry name" value="DS_RBD"/>
    <property type="match status" value="1"/>
</dbReference>
<dbReference type="PROSITE" id="PS50142">
    <property type="entry name" value="RNASE_3_2"/>
    <property type="match status" value="2"/>
</dbReference>
<keyword evidence="13" id="KW-0464">Manganese</keyword>
<evidence type="ECO:0000256" key="5">
    <source>
        <dbReference type="ARBA" id="ARBA00022737"/>
    </source>
</evidence>
<feature type="domain" description="RNase III" evidence="18">
    <location>
        <begin position="954"/>
        <end position="1100"/>
    </location>
</feature>
<dbReference type="PROSITE" id="PS51327">
    <property type="entry name" value="DICER_DSRBF"/>
    <property type="match status" value="1"/>
</dbReference>
<dbReference type="GO" id="GO:0004386">
    <property type="term" value="F:helicase activity"/>
    <property type="evidence" value="ECO:0007669"/>
    <property type="project" value="UniProtKB-KW"/>
</dbReference>
<dbReference type="GO" id="GO:0005737">
    <property type="term" value="C:cytoplasm"/>
    <property type="evidence" value="ECO:0007669"/>
    <property type="project" value="TreeGrafter"/>
</dbReference>
<dbReference type="GO" id="GO:0051607">
    <property type="term" value="P:defense response to virus"/>
    <property type="evidence" value="ECO:0007669"/>
    <property type="project" value="UniProtKB-KW"/>
</dbReference>
<comment type="cofactor">
    <cofactor evidence="1">
        <name>Mn(2+)</name>
        <dbReference type="ChEBI" id="CHEBI:29035"/>
    </cofactor>
</comment>
<keyword evidence="4" id="KW-0479">Metal-binding</keyword>
<feature type="region of interest" description="Disordered" evidence="16">
    <location>
        <begin position="1486"/>
        <end position="1526"/>
    </location>
</feature>
<evidence type="ECO:0000259" key="17">
    <source>
        <dbReference type="PROSITE" id="PS50137"/>
    </source>
</evidence>
<dbReference type="SUPFAM" id="SSF69065">
    <property type="entry name" value="RNase III domain-like"/>
    <property type="match status" value="2"/>
</dbReference>
<comment type="function">
    <text evidence="14">Dicer-like endonuclease involved in cleaving double-stranded RNA in the RNA interference (RNAi) pathway. Produces 21 to 25 bp dsRNAs (siRNAs) which target the selective destruction of homologous RNAs leading to sequence-specific suppression of gene expression, called post-transcriptional gene silencing (PTGS). Part of a broad host defense response against viral infection and transposons.</text>
</comment>
<evidence type="ECO:0000313" key="22">
    <source>
        <dbReference type="EMBL" id="KAF2089842.1"/>
    </source>
</evidence>
<dbReference type="Gene3D" id="3.30.160.380">
    <property type="entry name" value="Dicer dimerisation domain"/>
    <property type="match status" value="1"/>
</dbReference>
<proteinExistence type="inferred from homology"/>
<evidence type="ECO:0000256" key="3">
    <source>
        <dbReference type="ARBA" id="ARBA00022721"/>
    </source>
</evidence>
<dbReference type="InterPro" id="IPR005034">
    <property type="entry name" value="Dicer_dimerisation"/>
</dbReference>
<dbReference type="InterPro" id="IPR014720">
    <property type="entry name" value="dsRBD_dom"/>
</dbReference>
<keyword evidence="6" id="KW-0547">Nucleotide-binding</keyword>
<feature type="domain" description="Helicase ATP-binding" evidence="19">
    <location>
        <begin position="43"/>
        <end position="223"/>
    </location>
</feature>
<evidence type="ECO:0000256" key="9">
    <source>
        <dbReference type="ARBA" id="ARBA00022840"/>
    </source>
</evidence>
<evidence type="ECO:0000256" key="16">
    <source>
        <dbReference type="SAM" id="MobiDB-lite"/>
    </source>
</evidence>
<dbReference type="InterPro" id="IPR011545">
    <property type="entry name" value="DEAD/DEAH_box_helicase_dom"/>
</dbReference>
<reference evidence="22" key="1">
    <citation type="journal article" date="2020" name="Stud. Mycol.">
        <title>101 Dothideomycetes genomes: a test case for predicting lifestyles and emergence of pathogens.</title>
        <authorList>
            <person name="Haridas S."/>
            <person name="Albert R."/>
            <person name="Binder M."/>
            <person name="Bloem J."/>
            <person name="Labutti K."/>
            <person name="Salamov A."/>
            <person name="Andreopoulos B."/>
            <person name="Baker S."/>
            <person name="Barry K."/>
            <person name="Bills G."/>
            <person name="Bluhm B."/>
            <person name="Cannon C."/>
            <person name="Castanera R."/>
            <person name="Culley D."/>
            <person name="Daum C."/>
            <person name="Ezra D."/>
            <person name="Gonzalez J."/>
            <person name="Henrissat B."/>
            <person name="Kuo A."/>
            <person name="Liang C."/>
            <person name="Lipzen A."/>
            <person name="Lutzoni F."/>
            <person name="Magnuson J."/>
            <person name="Mondo S."/>
            <person name="Nolan M."/>
            <person name="Ohm R."/>
            <person name="Pangilinan J."/>
            <person name="Park H.-J."/>
            <person name="Ramirez L."/>
            <person name="Alfaro M."/>
            <person name="Sun H."/>
            <person name="Tritt A."/>
            <person name="Yoshinaga Y."/>
            <person name="Zwiers L.-H."/>
            <person name="Turgeon B."/>
            <person name="Goodwin S."/>
            <person name="Spatafora J."/>
            <person name="Crous P."/>
            <person name="Grigoriev I."/>
        </authorList>
    </citation>
    <scope>NUCLEOTIDE SEQUENCE</scope>
    <source>
        <strain evidence="22">CBS 121410</strain>
    </source>
</reference>
<dbReference type="GO" id="GO:0003723">
    <property type="term" value="F:RNA binding"/>
    <property type="evidence" value="ECO:0007669"/>
    <property type="project" value="UniProtKB-UniRule"/>
</dbReference>
<name>A0A9P4HYF1_9PEZI</name>
<dbReference type="GO" id="GO:0046872">
    <property type="term" value="F:metal ion binding"/>
    <property type="evidence" value="ECO:0007669"/>
    <property type="project" value="UniProtKB-KW"/>
</dbReference>
<evidence type="ECO:0000259" key="19">
    <source>
        <dbReference type="PROSITE" id="PS51192"/>
    </source>
</evidence>
<evidence type="ECO:0000256" key="4">
    <source>
        <dbReference type="ARBA" id="ARBA00022723"/>
    </source>
</evidence>
<evidence type="ECO:0000256" key="15">
    <source>
        <dbReference type="PROSITE-ProRule" id="PRU00657"/>
    </source>
</evidence>
<feature type="domain" description="RNase III" evidence="18">
    <location>
        <begin position="1142"/>
        <end position="1349"/>
    </location>
</feature>
<dbReference type="Pfam" id="PF00636">
    <property type="entry name" value="Ribonuclease_3"/>
    <property type="match status" value="2"/>
</dbReference>